<dbReference type="SUPFAM" id="SSF55979">
    <property type="entry name" value="DNA clamp"/>
    <property type="match status" value="2"/>
</dbReference>
<dbReference type="AlphaFoldDB" id="A0A2J8ADD5"/>
<dbReference type="InterPro" id="IPR046938">
    <property type="entry name" value="DNA_clamp_sf"/>
</dbReference>
<dbReference type="OrthoDB" id="534348at2759"/>
<feature type="domain" description="Proliferating cell nuclear antigen PCNA C-terminal" evidence="6">
    <location>
        <begin position="133"/>
        <end position="259"/>
    </location>
</feature>
<dbReference type="HAMAP" id="MF_00317">
    <property type="entry name" value="DNApol_clamp_arch"/>
    <property type="match status" value="1"/>
</dbReference>
<keyword evidence="2 4" id="KW-0238">DNA-binding</keyword>
<feature type="domain" description="Proliferating cell nuclear antigen PCNA N-terminal" evidence="5">
    <location>
        <begin position="4"/>
        <end position="128"/>
    </location>
</feature>
<dbReference type="EMBL" id="PGGS01000053">
    <property type="protein sequence ID" value="PNH10519.1"/>
    <property type="molecule type" value="Genomic_DNA"/>
</dbReference>
<dbReference type="InterPro" id="IPR022649">
    <property type="entry name" value="Pr_cel_nuc_antig_C"/>
</dbReference>
<dbReference type="InterPro" id="IPR022648">
    <property type="entry name" value="Pr_cel_nuc_antig_N"/>
</dbReference>
<dbReference type="Pfam" id="PF00705">
    <property type="entry name" value="PCNA_N"/>
    <property type="match status" value="1"/>
</dbReference>
<dbReference type="PRINTS" id="PR00339">
    <property type="entry name" value="PCNACYCLIN"/>
</dbReference>
<evidence type="ECO:0000256" key="4">
    <source>
        <dbReference type="RuleBase" id="RU003671"/>
    </source>
</evidence>
<dbReference type="Gene3D" id="3.70.10.10">
    <property type="match status" value="1"/>
</dbReference>
<dbReference type="InterPro" id="IPR000730">
    <property type="entry name" value="Pr_cel_nuc_antig"/>
</dbReference>
<protein>
    <recommendedName>
        <fullName evidence="3">DNA sliding clamp PCNA</fullName>
    </recommendedName>
</protein>
<evidence type="ECO:0000256" key="2">
    <source>
        <dbReference type="ARBA" id="ARBA00023125"/>
    </source>
</evidence>
<dbReference type="CDD" id="cd00577">
    <property type="entry name" value="PCNA"/>
    <property type="match status" value="1"/>
</dbReference>
<organism evidence="7 8">
    <name type="scientific">Tetrabaena socialis</name>
    <dbReference type="NCBI Taxonomy" id="47790"/>
    <lineage>
        <taxon>Eukaryota</taxon>
        <taxon>Viridiplantae</taxon>
        <taxon>Chlorophyta</taxon>
        <taxon>core chlorophytes</taxon>
        <taxon>Chlorophyceae</taxon>
        <taxon>CS clade</taxon>
        <taxon>Chlamydomonadales</taxon>
        <taxon>Tetrabaenaceae</taxon>
        <taxon>Tetrabaena</taxon>
    </lineage>
</organism>
<evidence type="ECO:0000256" key="1">
    <source>
        <dbReference type="ARBA" id="ARBA00010462"/>
    </source>
</evidence>
<keyword evidence="3" id="KW-0539">Nucleus</keyword>
<comment type="function">
    <text evidence="3">This protein is an auxiliary protein of DNA polymerase delta and is involved in the control of eukaryotic DNA replication by increasing the polymerase's processivity during elongation of the leading strand.</text>
</comment>
<evidence type="ECO:0000313" key="8">
    <source>
        <dbReference type="Proteomes" id="UP000236333"/>
    </source>
</evidence>
<evidence type="ECO:0000256" key="3">
    <source>
        <dbReference type="RuleBase" id="RU000641"/>
    </source>
</evidence>
<gene>
    <name evidence="7" type="ORF">TSOC_002743</name>
</gene>
<dbReference type="GO" id="GO:0006275">
    <property type="term" value="P:regulation of DNA replication"/>
    <property type="evidence" value="ECO:0007669"/>
    <property type="project" value="InterPro"/>
</dbReference>
<proteinExistence type="inferred from homology"/>
<dbReference type="Proteomes" id="UP000236333">
    <property type="component" value="Unassembled WGS sequence"/>
</dbReference>
<dbReference type="GO" id="GO:0006272">
    <property type="term" value="P:leading strand elongation"/>
    <property type="evidence" value="ECO:0007669"/>
    <property type="project" value="TreeGrafter"/>
</dbReference>
<name>A0A2J8ADD5_9CHLO</name>
<dbReference type="PANTHER" id="PTHR11352:SF0">
    <property type="entry name" value="PROLIFERATING CELL NUCLEAR ANTIGEN"/>
    <property type="match status" value="1"/>
</dbReference>
<sequence length="279" mass="30465">MFTFASAKQLRSLVEALGEILEEMNMDATSDGIYVQSMDPSHVCLVSLALPSSDHAMFEKYACQDATCATLGVNIPNLIRVMKCSGPDDRALITPEGDIMSVRFTSTEDAGAARSADFELKLMLIDTDRMVVPDSSNTVDFRMASSLFSKAIKDFASLGDSVMFEVQVQEDMLQLTMSCEGSIGRGSMRFKSARSTTSTHIATLTHVATGYSLKHLVSMTRACCLAEEVTLKFEENMPLCVEFNMTSSGSVLRYYLAPKLPDEEGGDEGCEAEQQDSNL</sequence>
<keyword evidence="8" id="KW-1185">Reference proteome</keyword>
<dbReference type="PANTHER" id="PTHR11352">
    <property type="entry name" value="PROLIFERATING CELL NUCLEAR ANTIGEN"/>
    <property type="match status" value="1"/>
</dbReference>
<reference evidence="7 8" key="1">
    <citation type="journal article" date="2017" name="Mol. Biol. Evol.">
        <title>The 4-celled Tetrabaena socialis nuclear genome reveals the essential components for genetic control of cell number at the origin of multicellularity in the volvocine lineage.</title>
        <authorList>
            <person name="Featherston J."/>
            <person name="Arakaki Y."/>
            <person name="Hanschen E.R."/>
            <person name="Ferris P.J."/>
            <person name="Michod R.E."/>
            <person name="Olson B.J.S.C."/>
            <person name="Nozaki H."/>
            <person name="Durand P.M."/>
        </authorList>
    </citation>
    <scope>NUCLEOTIDE SEQUENCE [LARGE SCALE GENOMIC DNA]</scope>
    <source>
        <strain evidence="7 8">NIES-571</strain>
    </source>
</reference>
<dbReference type="GO" id="GO:0003677">
    <property type="term" value="F:DNA binding"/>
    <property type="evidence" value="ECO:0007669"/>
    <property type="project" value="UniProtKB-KW"/>
</dbReference>
<dbReference type="NCBIfam" id="TIGR00590">
    <property type="entry name" value="pcna"/>
    <property type="match status" value="1"/>
</dbReference>
<comment type="caution">
    <text evidence="7">The sequence shown here is derived from an EMBL/GenBank/DDBJ whole genome shotgun (WGS) entry which is preliminary data.</text>
</comment>
<accession>A0A2J8ADD5</accession>
<dbReference type="Pfam" id="PF02747">
    <property type="entry name" value="PCNA_C"/>
    <property type="match status" value="1"/>
</dbReference>
<comment type="subcellular location">
    <subcellularLocation>
        <location evidence="3">Nucleus</location>
    </subcellularLocation>
</comment>
<dbReference type="GO" id="GO:0030337">
    <property type="term" value="F:DNA polymerase processivity factor activity"/>
    <property type="evidence" value="ECO:0007669"/>
    <property type="project" value="InterPro"/>
</dbReference>
<evidence type="ECO:0000259" key="6">
    <source>
        <dbReference type="Pfam" id="PF02747"/>
    </source>
</evidence>
<dbReference type="GO" id="GO:0005634">
    <property type="term" value="C:nucleus"/>
    <property type="evidence" value="ECO:0007669"/>
    <property type="project" value="UniProtKB-SubCell"/>
</dbReference>
<evidence type="ECO:0000313" key="7">
    <source>
        <dbReference type="EMBL" id="PNH10519.1"/>
    </source>
</evidence>
<comment type="similarity">
    <text evidence="1 4">Belongs to the PCNA family.</text>
</comment>
<keyword evidence="4" id="KW-0235">DNA replication</keyword>
<evidence type="ECO:0000259" key="5">
    <source>
        <dbReference type="Pfam" id="PF00705"/>
    </source>
</evidence>